<evidence type="ECO:0000256" key="2">
    <source>
        <dbReference type="ARBA" id="ARBA00022803"/>
    </source>
</evidence>
<dbReference type="EMBL" id="KN881933">
    <property type="protein sequence ID" value="KIY47504.1"/>
    <property type="molecule type" value="Genomic_DNA"/>
</dbReference>
<keyword evidence="1" id="KW-0677">Repeat</keyword>
<dbReference type="PANTHER" id="PTHR16193">
    <property type="entry name" value="TETRATRICOPEPTIDE REPEAT PROTEIN 27"/>
    <property type="match status" value="1"/>
</dbReference>
<dbReference type="AlphaFoldDB" id="A0A0D7AAS2"/>
<feature type="repeat" description="TPR" evidence="3">
    <location>
        <begin position="585"/>
        <end position="618"/>
    </location>
</feature>
<protein>
    <submittedName>
        <fullName evidence="4">TPR-like protein</fullName>
    </submittedName>
</protein>
<dbReference type="PROSITE" id="PS50005">
    <property type="entry name" value="TPR"/>
    <property type="match status" value="1"/>
</dbReference>
<dbReference type="SUPFAM" id="SSF48452">
    <property type="entry name" value="TPR-like"/>
    <property type="match status" value="1"/>
</dbReference>
<gene>
    <name evidence="4" type="ORF">FISHEDRAFT_45267</name>
</gene>
<dbReference type="SMART" id="SM00028">
    <property type="entry name" value="TPR"/>
    <property type="match status" value="3"/>
</dbReference>
<name>A0A0D7AAS2_9AGAR</name>
<evidence type="ECO:0000256" key="3">
    <source>
        <dbReference type="PROSITE-ProRule" id="PRU00339"/>
    </source>
</evidence>
<organism evidence="4 5">
    <name type="scientific">Fistulina hepatica ATCC 64428</name>
    <dbReference type="NCBI Taxonomy" id="1128425"/>
    <lineage>
        <taxon>Eukaryota</taxon>
        <taxon>Fungi</taxon>
        <taxon>Dikarya</taxon>
        <taxon>Basidiomycota</taxon>
        <taxon>Agaricomycotina</taxon>
        <taxon>Agaricomycetes</taxon>
        <taxon>Agaricomycetidae</taxon>
        <taxon>Agaricales</taxon>
        <taxon>Fistulinaceae</taxon>
        <taxon>Fistulina</taxon>
    </lineage>
</organism>
<evidence type="ECO:0000256" key="1">
    <source>
        <dbReference type="ARBA" id="ARBA00022737"/>
    </source>
</evidence>
<dbReference type="Proteomes" id="UP000054144">
    <property type="component" value="Unassembled WGS sequence"/>
</dbReference>
<dbReference type="InterPro" id="IPR011990">
    <property type="entry name" value="TPR-like_helical_dom_sf"/>
</dbReference>
<dbReference type="InterPro" id="IPR044244">
    <property type="entry name" value="TTC27/Emw1"/>
</dbReference>
<keyword evidence="2 3" id="KW-0802">TPR repeat</keyword>
<keyword evidence="5" id="KW-1185">Reference proteome</keyword>
<dbReference type="Gene3D" id="1.25.40.10">
    <property type="entry name" value="Tetratricopeptide repeat domain"/>
    <property type="match status" value="1"/>
</dbReference>
<reference evidence="4 5" key="1">
    <citation type="journal article" date="2015" name="Fungal Genet. Biol.">
        <title>Evolution of novel wood decay mechanisms in Agaricales revealed by the genome sequences of Fistulina hepatica and Cylindrobasidium torrendii.</title>
        <authorList>
            <person name="Floudas D."/>
            <person name="Held B.W."/>
            <person name="Riley R."/>
            <person name="Nagy L.G."/>
            <person name="Koehler G."/>
            <person name="Ransdell A.S."/>
            <person name="Younus H."/>
            <person name="Chow J."/>
            <person name="Chiniquy J."/>
            <person name="Lipzen A."/>
            <person name="Tritt A."/>
            <person name="Sun H."/>
            <person name="Haridas S."/>
            <person name="LaButti K."/>
            <person name="Ohm R.A."/>
            <person name="Kues U."/>
            <person name="Blanchette R.A."/>
            <person name="Grigoriev I.V."/>
            <person name="Minto R.E."/>
            <person name="Hibbett D.S."/>
        </authorList>
    </citation>
    <scope>NUCLEOTIDE SEQUENCE [LARGE SCALE GENOMIC DNA]</scope>
    <source>
        <strain evidence="4 5">ATCC 64428</strain>
    </source>
</reference>
<dbReference type="PANTHER" id="PTHR16193:SF0">
    <property type="entry name" value="TETRATRICOPEPTIDE REPEAT PROTEIN 27"/>
    <property type="match status" value="1"/>
</dbReference>
<dbReference type="InterPro" id="IPR019734">
    <property type="entry name" value="TPR_rpt"/>
</dbReference>
<dbReference type="OrthoDB" id="1936594at2759"/>
<sequence>MDYERCLIVGTWDEGASANAPELAQSVVEGDVKKVLISAIVKSLWPPPSSTIPSYAPIDNLLTLSALDNRLRLCLGVAALHAFVQANWTGPELDLSDIFSDLPISLYALNQKAISELSAGGEPAYHLARYPFLLRFAQILFDFYSSDVLTTPWWRMRWTLIHLQILDEPVPPSESFFTDLSSLDKIYANDPVVLGRFYLEQGLLHQQLSQEKRAKEFFELARAATGFEYELTGALGKRTKFQEKEVTQLVMIAKSQLAIPGATSDTPAGLLLNDDILLEQTKYAGDGTYKLASNPKLAGITPANQPSLHPLDQAILLSVAMGILKSAPSRSLDPFSPGAASASGSTSITTEETMPYISLVLAYAGNWSVHTMALLLRSRLEASRTRTVERSTLQLQALIDQMPTSDSTVQERLQYVYALPLPNKWTLEKEVGMHYLALGVVRSAMEIFERLEMWEEVVQCFVFMEKQDRARAIVRDLLDGRKLSVSDNAAATRSNGAVAQLDDTRRAKLYCILGDLAIGHADEAIEFYQKAYELSGNSSSRASRSIGYVYFSIASKLPDAEDVRTPYTKAIENLRQSITINPLVSKAWFVLGCAYLRLENWFGAREAFSACVRIDDTDAESWANLASVYLRLREQTSDADACPVEGGVGDDARTEVDKFGPNYPLLAFQALKQALKHAYENWKIWSNYMIVAVEVGQMAEACRALGRVVEETHGKELDLDVLDRLVDCVRRDVSLGCDALAEQGLARQVRALLENSILPRVSDSSGVFSAYAKLSVCETRWDDALKAWMDAYRCGPAGDEAFSRVDNPNRWYDAVQAVEEIVDVLRNYGPKVDGYQWRLQARSILRSFMGRAKDDFEDEEGWEKLKEMLAELKASRE</sequence>
<evidence type="ECO:0000313" key="5">
    <source>
        <dbReference type="Proteomes" id="UP000054144"/>
    </source>
</evidence>
<accession>A0A0D7AAS2</accession>
<evidence type="ECO:0000313" key="4">
    <source>
        <dbReference type="EMBL" id="KIY47504.1"/>
    </source>
</evidence>
<proteinExistence type="predicted"/>